<feature type="region of interest" description="Disordered" evidence="2">
    <location>
        <begin position="201"/>
        <end position="222"/>
    </location>
</feature>
<evidence type="ECO:0000256" key="1">
    <source>
        <dbReference type="PROSITE-ProRule" id="PRU00339"/>
    </source>
</evidence>
<dbReference type="Gene3D" id="2.170.270.10">
    <property type="entry name" value="SET domain"/>
    <property type="match status" value="1"/>
</dbReference>
<dbReference type="InterPro" id="IPR001214">
    <property type="entry name" value="SET_dom"/>
</dbReference>
<dbReference type="InterPro" id="IPR053209">
    <property type="entry name" value="Gramillin-biosynth_MTr"/>
</dbReference>
<dbReference type="AlphaFoldDB" id="A0AAE8MRY8"/>
<dbReference type="PANTHER" id="PTHR47643:SF2">
    <property type="entry name" value="TPR DOMAIN PROTEIN (AFU_ORTHOLOGUE AFUA_5G12710)"/>
    <property type="match status" value="1"/>
</dbReference>
<feature type="domain" description="SET" evidence="3">
    <location>
        <begin position="379"/>
        <end position="557"/>
    </location>
</feature>
<comment type="caution">
    <text evidence="4">The sequence shown here is derived from an EMBL/GenBank/DDBJ whole genome shotgun (WGS) entry which is preliminary data.</text>
</comment>
<evidence type="ECO:0000313" key="4">
    <source>
        <dbReference type="EMBL" id="SPN98633.1"/>
    </source>
</evidence>
<accession>A0AAE8MRY8</accession>
<dbReference type="PROSITE" id="PS50280">
    <property type="entry name" value="SET"/>
    <property type="match status" value="1"/>
</dbReference>
<dbReference type="Pfam" id="PF00856">
    <property type="entry name" value="SET"/>
    <property type="match status" value="1"/>
</dbReference>
<dbReference type="SUPFAM" id="SSF48452">
    <property type="entry name" value="TPR-like"/>
    <property type="match status" value="1"/>
</dbReference>
<feature type="repeat" description="TPR" evidence="1">
    <location>
        <begin position="301"/>
        <end position="334"/>
    </location>
</feature>
<dbReference type="SUPFAM" id="SSF82199">
    <property type="entry name" value="SET domain"/>
    <property type="match status" value="1"/>
</dbReference>
<evidence type="ECO:0000256" key="2">
    <source>
        <dbReference type="SAM" id="MobiDB-lite"/>
    </source>
</evidence>
<organism evidence="4 5">
    <name type="scientific">Cephalotrichum gorgonifer</name>
    <dbReference type="NCBI Taxonomy" id="2041049"/>
    <lineage>
        <taxon>Eukaryota</taxon>
        <taxon>Fungi</taxon>
        <taxon>Dikarya</taxon>
        <taxon>Ascomycota</taxon>
        <taxon>Pezizomycotina</taxon>
        <taxon>Sordariomycetes</taxon>
        <taxon>Hypocreomycetidae</taxon>
        <taxon>Microascales</taxon>
        <taxon>Microascaceae</taxon>
        <taxon>Cephalotrichum</taxon>
    </lineage>
</organism>
<reference evidence="4" key="1">
    <citation type="submission" date="2018-03" db="EMBL/GenBank/DDBJ databases">
        <authorList>
            <person name="Guldener U."/>
        </authorList>
    </citation>
    <scope>NUCLEOTIDE SEQUENCE</scope>
</reference>
<dbReference type="InterPro" id="IPR046341">
    <property type="entry name" value="SET_dom_sf"/>
</dbReference>
<keyword evidence="5" id="KW-1185">Reference proteome</keyword>
<sequence length="661" mass="71928">MASNMDGNTVHLTEQEAARIKTTVKDRIEKCSSLAGQDRKPTEDGQSAIGEANNTALMAEMGSMAFGETKNDKLPALAVGDAYPPSVAALRDLQPMTLSDLRIETHHRGRRLTVKRVSLVVTHAARSWTVVQDEAGDEMERLEIYLHKLNHGKEILESASLFVIKEPYFTLSDQGEPTLRIDHPSDLIICWDDIVPSEVADGSEASGLDPAEAEKSARTHKDDGNAALKKQNLASAHANYTAGLKIARLPSVSSTAPDLARDIHRNRALANLLLGRLDEAKADATASLLGRGDPASDDLDGKAYSRAGSAAYNNGEYEEAKGFFENQLKLVPDDKAAPIHLRRIALRLREQGTGAYNLNKLQAGLSQSRPLAEAATFPGYTEIKDSPGRGRGLFATRDIPAGDIILCEKAFCVAWGHEKEALTAMTYDVRDDRIRVSPAGLTRALVQKLLCNPSQIKHVMDLYGDYDGSGQSVSQTEDGPVVDVFRAHDIVSRNAFGLGALYGASGPASTSTGLWVRAAYINHSCLPNATKSFVGDLMIVRAVEPIAAGEEIFHSYSVLGEYDARQAALMTTWGFECGCALCTAEKGDDAGLRARRMELAGQADAFVEKEPWARAKRLTIAKAQRIARAIDETYEGERYEGVPHVAAYTIREWLARAEQRR</sequence>
<dbReference type="EMBL" id="ONZQ02000002">
    <property type="protein sequence ID" value="SPN98633.1"/>
    <property type="molecule type" value="Genomic_DNA"/>
</dbReference>
<protein>
    <recommendedName>
        <fullName evidence="3">SET domain-containing protein</fullName>
    </recommendedName>
</protein>
<evidence type="ECO:0000259" key="3">
    <source>
        <dbReference type="PROSITE" id="PS50280"/>
    </source>
</evidence>
<dbReference type="SMART" id="SM00317">
    <property type="entry name" value="SET"/>
    <property type="match status" value="1"/>
</dbReference>
<dbReference type="SMART" id="SM00028">
    <property type="entry name" value="TPR"/>
    <property type="match status" value="3"/>
</dbReference>
<keyword evidence="1" id="KW-0802">TPR repeat</keyword>
<proteinExistence type="predicted"/>
<dbReference type="InterPro" id="IPR019734">
    <property type="entry name" value="TPR_rpt"/>
</dbReference>
<name>A0AAE8MRY8_9PEZI</name>
<dbReference type="Gene3D" id="1.25.40.10">
    <property type="entry name" value="Tetratricopeptide repeat domain"/>
    <property type="match status" value="1"/>
</dbReference>
<dbReference type="PANTHER" id="PTHR47643">
    <property type="entry name" value="TPR DOMAIN PROTEIN (AFU_ORTHOLOGUE AFUA_5G12710)"/>
    <property type="match status" value="1"/>
</dbReference>
<dbReference type="Proteomes" id="UP001187682">
    <property type="component" value="Unassembled WGS sequence"/>
</dbReference>
<feature type="compositionally biased region" description="Basic and acidic residues" evidence="2">
    <location>
        <begin position="212"/>
        <end position="222"/>
    </location>
</feature>
<evidence type="ECO:0000313" key="5">
    <source>
        <dbReference type="Proteomes" id="UP001187682"/>
    </source>
</evidence>
<dbReference type="InterPro" id="IPR011990">
    <property type="entry name" value="TPR-like_helical_dom_sf"/>
</dbReference>
<gene>
    <name evidence="4" type="ORF">DNG_01678</name>
</gene>
<dbReference type="PROSITE" id="PS50005">
    <property type="entry name" value="TPR"/>
    <property type="match status" value="1"/>
</dbReference>